<accession>A0A0M4SU45</accession>
<dbReference type="GeneID" id="28662401"/>
<evidence type="ECO:0000259" key="1">
    <source>
        <dbReference type="SMART" id="SM00382"/>
    </source>
</evidence>
<evidence type="ECO:0000313" key="2">
    <source>
        <dbReference type="EMBL" id="ALF47416.1"/>
    </source>
</evidence>
<feature type="domain" description="AAA+ ATPase" evidence="1">
    <location>
        <begin position="55"/>
        <end position="169"/>
    </location>
</feature>
<evidence type="ECO:0000313" key="3">
    <source>
        <dbReference type="Proteomes" id="UP000066049"/>
    </source>
</evidence>
<dbReference type="Proteomes" id="UP000066049">
    <property type="component" value="Chromosome"/>
</dbReference>
<dbReference type="SMART" id="SM00382">
    <property type="entry name" value="AAA"/>
    <property type="match status" value="1"/>
</dbReference>
<dbReference type="RefSeq" id="WP_054196437.1">
    <property type="nucleotide sequence ID" value="NZ_CP012541.1"/>
</dbReference>
<reference evidence="3" key="1">
    <citation type="submission" date="2015-08" db="EMBL/GenBank/DDBJ databases">
        <title>Comparative genomics of the Campylobacter concisus group.</title>
        <authorList>
            <person name="Miller W.G."/>
            <person name="Yee E."/>
            <person name="Chapman M.H."/>
            <person name="Huynh S."/>
            <person name="Bono J.L."/>
            <person name="On S.L.W."/>
            <person name="St Leger J."/>
            <person name="Foster G."/>
            <person name="Parker C.T."/>
        </authorList>
    </citation>
    <scope>NUCLEOTIDE SEQUENCE [LARGE SCALE GENOMIC DNA]</scope>
    <source>
        <strain evidence="3">ATCC 33237</strain>
    </source>
</reference>
<dbReference type="InterPro" id="IPR027417">
    <property type="entry name" value="P-loop_NTPase"/>
</dbReference>
<dbReference type="PANTHER" id="PTHR42935:SF1">
    <property type="entry name" value="SLR0930 PROTEIN"/>
    <property type="match status" value="1"/>
</dbReference>
<dbReference type="EMBL" id="CP012541">
    <property type="protein sequence ID" value="ALF47416.1"/>
    <property type="molecule type" value="Genomic_DNA"/>
</dbReference>
<dbReference type="SUPFAM" id="SSF52540">
    <property type="entry name" value="P-loop containing nucleoside triphosphate hydrolases"/>
    <property type="match status" value="1"/>
</dbReference>
<protein>
    <submittedName>
        <fullName evidence="2">ATPase (AAA+ superfamily, DUF815 domain)</fullName>
    </submittedName>
</protein>
<organism evidence="2 3">
    <name type="scientific">Campylobacter concisus</name>
    <dbReference type="NCBI Taxonomy" id="199"/>
    <lineage>
        <taxon>Bacteria</taxon>
        <taxon>Pseudomonadati</taxon>
        <taxon>Campylobacterota</taxon>
        <taxon>Epsilonproteobacteria</taxon>
        <taxon>Campylobacterales</taxon>
        <taxon>Campylobacteraceae</taxon>
        <taxon>Campylobacter</taxon>
    </lineage>
</organism>
<dbReference type="Gene3D" id="3.40.50.300">
    <property type="entry name" value="P-loop containing nucleotide triphosphate hydrolases"/>
    <property type="match status" value="1"/>
</dbReference>
<name>A0A0M4SU45_9BACT</name>
<sequence>MIDWGVKYAAIYKSTKGMLKPVDDIDFVDINSLYGLEKQKEILLKNTLNFIDGKDANHVLLWGERGCGKSSLVRAVFTKFYKAGLRIIEIGCEDLKYLGDIIDEIRKSEFKFIIFCDDLSFENGSNEYKFLKPIMDGSIQKPPKNVLLYATSNRRHLISEFKSENENSELIDGEIHYSDAAQEKISLSDRFGLWISFYQGNYDEYLKMVDFYFKDYTGDKDELHTLAKNFATLRASRSGRTAKQFYLTFKENLK</sequence>
<dbReference type="KEGG" id="ccoc:CCON33237_0727"/>
<gene>
    <name evidence="2" type="ORF">CCON33237_0727</name>
</gene>
<dbReference type="InterPro" id="IPR008533">
    <property type="entry name" value="DUF815"/>
</dbReference>
<dbReference type="CDD" id="cd00009">
    <property type="entry name" value="AAA"/>
    <property type="match status" value="1"/>
</dbReference>
<dbReference type="Pfam" id="PF05673">
    <property type="entry name" value="DUF815"/>
    <property type="match status" value="1"/>
</dbReference>
<dbReference type="AlphaFoldDB" id="A0A0M4SU45"/>
<dbReference type="PANTHER" id="PTHR42935">
    <property type="entry name" value="SLR0930 PROTEIN"/>
    <property type="match status" value="1"/>
</dbReference>
<dbReference type="PATRIC" id="fig|199.248.peg.752"/>
<proteinExistence type="predicted"/>
<dbReference type="InterPro" id="IPR003593">
    <property type="entry name" value="AAA+_ATPase"/>
</dbReference>